<dbReference type="Gene3D" id="3.40.50.720">
    <property type="entry name" value="NAD(P)-binding Rossmann-like Domain"/>
    <property type="match status" value="1"/>
</dbReference>
<dbReference type="Pfam" id="PF01370">
    <property type="entry name" value="Epimerase"/>
    <property type="match status" value="1"/>
</dbReference>
<evidence type="ECO:0000259" key="1">
    <source>
        <dbReference type="Pfam" id="PF01370"/>
    </source>
</evidence>
<dbReference type="RefSeq" id="WP_147160999.1">
    <property type="nucleotide sequence ID" value="NZ_BJYR01000025.1"/>
</dbReference>
<proteinExistence type="predicted"/>
<dbReference type="EMBL" id="BJYR01000025">
    <property type="protein sequence ID" value="GEO01695.1"/>
    <property type="molecule type" value="Genomic_DNA"/>
</dbReference>
<reference evidence="2 3" key="1">
    <citation type="submission" date="2019-07" db="EMBL/GenBank/DDBJ databases">
        <title>Whole genome shotgun sequence of Novosphingobium sediminis NBRC 106119.</title>
        <authorList>
            <person name="Hosoyama A."/>
            <person name="Uohara A."/>
            <person name="Ohji S."/>
            <person name="Ichikawa N."/>
        </authorList>
    </citation>
    <scope>NUCLEOTIDE SEQUENCE [LARGE SCALE GENOMIC DNA]</scope>
    <source>
        <strain evidence="2 3">NBRC 106119</strain>
    </source>
</reference>
<dbReference type="OrthoDB" id="7181637at2"/>
<dbReference type="SUPFAM" id="SSF51735">
    <property type="entry name" value="NAD(P)-binding Rossmann-fold domains"/>
    <property type="match status" value="1"/>
</dbReference>
<dbReference type="Proteomes" id="UP000321464">
    <property type="component" value="Unassembled WGS sequence"/>
</dbReference>
<feature type="domain" description="NAD-dependent epimerase/dehydratase" evidence="1">
    <location>
        <begin position="13"/>
        <end position="225"/>
    </location>
</feature>
<accession>A0A512APR4</accession>
<gene>
    <name evidence="2" type="ORF">NSE01_35270</name>
</gene>
<keyword evidence="3" id="KW-1185">Reference proteome</keyword>
<comment type="caution">
    <text evidence="2">The sequence shown here is derived from an EMBL/GenBank/DDBJ whole genome shotgun (WGS) entry which is preliminary data.</text>
</comment>
<name>A0A512APR4_9SPHN</name>
<sequence>MTALPRLDSRTRIVLTGPSGWIGQAMLAHVAGRTAAAGTAGLALGGQVSAFASSARVMDLPWGETLPVRALDTIGPDDVAGAHVIHLAYLTKEKADQLGERRFMDTNLAIDDALMGAIEGARPASLFVASSGAAALAAAGADLHPYGVAKLRQEARFLEWGQRSGVPVIAGRIFNIAGPYINKVESYAISNMINQAMTAQAITIAARVPVFRSFLHVDDLCALALEAGLAGVVRAGPVDMCGAEVVEMDDLALAVSGALGNNVRILRDPVDTAKTSAYLGNFSQTKALAMQLGLKLSPLPSCIRDTINWLLDHSSAARTGPVLQSTQQATKRGSQVRAILEESSVKS</sequence>
<dbReference type="InterPro" id="IPR001509">
    <property type="entry name" value="Epimerase_deHydtase"/>
</dbReference>
<protein>
    <recommendedName>
        <fullName evidence="1">NAD-dependent epimerase/dehydratase domain-containing protein</fullName>
    </recommendedName>
</protein>
<dbReference type="AlphaFoldDB" id="A0A512APR4"/>
<evidence type="ECO:0000313" key="3">
    <source>
        <dbReference type="Proteomes" id="UP000321464"/>
    </source>
</evidence>
<dbReference type="InterPro" id="IPR036291">
    <property type="entry name" value="NAD(P)-bd_dom_sf"/>
</dbReference>
<evidence type="ECO:0000313" key="2">
    <source>
        <dbReference type="EMBL" id="GEO01695.1"/>
    </source>
</evidence>
<organism evidence="2 3">
    <name type="scientific">Novosphingobium sediminis</name>
    <dbReference type="NCBI Taxonomy" id="707214"/>
    <lineage>
        <taxon>Bacteria</taxon>
        <taxon>Pseudomonadati</taxon>
        <taxon>Pseudomonadota</taxon>
        <taxon>Alphaproteobacteria</taxon>
        <taxon>Sphingomonadales</taxon>
        <taxon>Sphingomonadaceae</taxon>
        <taxon>Novosphingobium</taxon>
    </lineage>
</organism>